<evidence type="ECO:0000256" key="3">
    <source>
        <dbReference type="ARBA" id="ARBA00022448"/>
    </source>
</evidence>
<sequence>MAPAVSPADGLIVLLPASPDEAWRWWRVEADGIGAEQFLDGPLGNAPWGETGSVTVLVPAADAPVIDKPMSAMPVAQALAAERLALAQAGLAVDHHVAVAEHRGRLLSATVSAADMDRWIADLSGLGLDPESIIPAGLVLPRDDDRLVLGTLGGQLLARTPGVAFAGEEALVMTLGAGLEQVLTEEERIAQSLAAIHAAPPLNLRQGAYAAKRVSVFRTADWLGLARMAAIAALLGLLLMLVWIVKWNIDSSALESRALEMAQARFPAATDIDTAERLLNAELARRGQGGASFAAPAAALLEAMRAVPAVRLRDLGYAPDGTLRFTAAAPRADDVNAVLIALQNEGWKVTVPPALAPDPTGATVAAITVRAP</sequence>
<dbReference type="RefSeq" id="WP_011446291.1">
    <property type="nucleotide sequence ID" value="NC_007794.1"/>
</dbReference>
<dbReference type="SUPFAM" id="SSF53067">
    <property type="entry name" value="Actin-like ATPase domain"/>
    <property type="match status" value="1"/>
</dbReference>
<dbReference type="Proteomes" id="UP000009134">
    <property type="component" value="Chromosome"/>
</dbReference>
<evidence type="ECO:0000256" key="4">
    <source>
        <dbReference type="ARBA" id="ARBA00022475"/>
    </source>
</evidence>
<dbReference type="EMBL" id="CP000248">
    <property type="protein sequence ID" value="ABD27085.1"/>
    <property type="molecule type" value="Genomic_DNA"/>
</dbReference>
<dbReference type="GO" id="GO:0009276">
    <property type="term" value="C:Gram-negative-bacterium-type cell wall"/>
    <property type="evidence" value="ECO:0007669"/>
    <property type="project" value="InterPro"/>
</dbReference>
<evidence type="ECO:0000313" key="13">
    <source>
        <dbReference type="Proteomes" id="UP000009134"/>
    </source>
</evidence>
<feature type="transmembrane region" description="Helical" evidence="10">
    <location>
        <begin position="222"/>
        <end position="245"/>
    </location>
</feature>
<organism evidence="12 13">
    <name type="scientific">Novosphingobium aromaticivorans (strain ATCC 700278 / DSM 12444 / CCUG 56034 / CIP 105152 / NBRC 16084 / F199)</name>
    <dbReference type="NCBI Taxonomy" id="279238"/>
    <lineage>
        <taxon>Bacteria</taxon>
        <taxon>Pseudomonadati</taxon>
        <taxon>Pseudomonadota</taxon>
        <taxon>Alphaproteobacteria</taxon>
        <taxon>Sphingomonadales</taxon>
        <taxon>Sphingomonadaceae</taxon>
        <taxon>Novosphingobium</taxon>
    </lineage>
</organism>
<dbReference type="eggNOG" id="COG3297">
    <property type="taxonomic scope" value="Bacteria"/>
</dbReference>
<reference evidence="13" key="1">
    <citation type="submission" date="2006-01" db="EMBL/GenBank/DDBJ databases">
        <title>Complete sequence of Novosphingobium aromaticivorans DSM 12444.</title>
        <authorList>
            <consortium name="US DOE Joint Genome Institute"/>
            <person name="Copeland A."/>
            <person name="Lucas S."/>
            <person name="Lapidus A."/>
            <person name="Barry K."/>
            <person name="Detter J.C."/>
            <person name="Glavina T."/>
            <person name="Hammon N."/>
            <person name="Israni S."/>
            <person name="Pitluck S."/>
            <person name="Chain P."/>
            <person name="Malfatti S."/>
            <person name="Shin M."/>
            <person name="Vergez L."/>
            <person name="Schmutz J."/>
            <person name="Larimer F."/>
            <person name="Land M."/>
            <person name="Kyrpides N."/>
            <person name="Ivanova N."/>
            <person name="Fredrickson J."/>
            <person name="Balkwill D."/>
            <person name="Romine M.F."/>
            <person name="Richardson P."/>
        </authorList>
    </citation>
    <scope>NUCLEOTIDE SEQUENCE [LARGE SCALE GENOMIC DNA]</scope>
    <source>
        <strain evidence="13">ATCC 700278 / DSM 12444 / CCUG 56034 / CIP 105152 / NBRC 16084 / F199</strain>
    </source>
</reference>
<dbReference type="InterPro" id="IPR025691">
    <property type="entry name" value="GspL_pp_dom"/>
</dbReference>
<evidence type="ECO:0000256" key="8">
    <source>
        <dbReference type="ARBA" id="ARBA00022989"/>
    </source>
</evidence>
<dbReference type="AlphaFoldDB" id="Q2G4Y8"/>
<evidence type="ECO:0000256" key="1">
    <source>
        <dbReference type="ARBA" id="ARBA00004533"/>
    </source>
</evidence>
<evidence type="ECO:0000256" key="7">
    <source>
        <dbReference type="ARBA" id="ARBA00022927"/>
    </source>
</evidence>
<evidence type="ECO:0000256" key="10">
    <source>
        <dbReference type="SAM" id="Phobius"/>
    </source>
</evidence>
<comment type="similarity">
    <text evidence="2">Belongs to the GSP L family.</text>
</comment>
<proteinExistence type="inferred from homology"/>
<evidence type="ECO:0000256" key="2">
    <source>
        <dbReference type="ARBA" id="ARBA00005318"/>
    </source>
</evidence>
<dbReference type="Gene3D" id="3.30.420.380">
    <property type="match status" value="1"/>
</dbReference>
<gene>
    <name evidence="12" type="ordered locus">Saro_2649</name>
</gene>
<dbReference type="Pfam" id="PF12693">
    <property type="entry name" value="GspL_C"/>
    <property type="match status" value="1"/>
</dbReference>
<evidence type="ECO:0000256" key="6">
    <source>
        <dbReference type="ARBA" id="ARBA00022692"/>
    </source>
</evidence>
<dbReference type="HOGENOM" id="CLU_041016_3_0_5"/>
<comment type="subcellular location">
    <subcellularLocation>
        <location evidence="1">Cell inner membrane</location>
    </subcellularLocation>
</comment>
<keyword evidence="8 10" id="KW-1133">Transmembrane helix</keyword>
<evidence type="ECO:0000259" key="11">
    <source>
        <dbReference type="Pfam" id="PF12693"/>
    </source>
</evidence>
<evidence type="ECO:0000256" key="9">
    <source>
        <dbReference type="ARBA" id="ARBA00023136"/>
    </source>
</evidence>
<feature type="domain" description="GspL periplasmic" evidence="11">
    <location>
        <begin position="220"/>
        <end position="341"/>
    </location>
</feature>
<keyword evidence="4" id="KW-1003">Cell membrane</keyword>
<dbReference type="GO" id="GO:0015627">
    <property type="term" value="C:type II protein secretion system complex"/>
    <property type="evidence" value="ECO:0007669"/>
    <property type="project" value="InterPro"/>
</dbReference>
<evidence type="ECO:0000256" key="5">
    <source>
        <dbReference type="ARBA" id="ARBA00022519"/>
    </source>
</evidence>
<keyword evidence="13" id="KW-1185">Reference proteome</keyword>
<dbReference type="NCBIfam" id="TIGR01709">
    <property type="entry name" value="typeII_sec_gspL"/>
    <property type="match status" value="1"/>
</dbReference>
<keyword evidence="6 10" id="KW-0812">Transmembrane</keyword>
<name>Q2G4Y8_NOVAD</name>
<keyword evidence="9 10" id="KW-0472">Membrane</keyword>
<keyword evidence="5" id="KW-0997">Cell inner membrane</keyword>
<dbReference type="KEGG" id="nar:Saro_2649"/>
<dbReference type="GO" id="GO:0015628">
    <property type="term" value="P:protein secretion by the type II secretion system"/>
    <property type="evidence" value="ECO:0007669"/>
    <property type="project" value="InterPro"/>
</dbReference>
<dbReference type="InterPro" id="IPR007812">
    <property type="entry name" value="T2SS_protein-GspL"/>
</dbReference>
<dbReference type="InterPro" id="IPR043129">
    <property type="entry name" value="ATPase_NBD"/>
</dbReference>
<evidence type="ECO:0000313" key="12">
    <source>
        <dbReference type="EMBL" id="ABD27085.1"/>
    </source>
</evidence>
<keyword evidence="3" id="KW-0813">Transport</keyword>
<dbReference type="STRING" id="279238.Saro_2649"/>
<keyword evidence="7" id="KW-0653">Protein transport</keyword>
<dbReference type="GO" id="GO:0005886">
    <property type="term" value="C:plasma membrane"/>
    <property type="evidence" value="ECO:0007669"/>
    <property type="project" value="UniProtKB-SubCell"/>
</dbReference>
<protein>
    <submittedName>
        <fullName evidence="12">General secretion pathway L</fullName>
    </submittedName>
</protein>
<accession>Q2G4Y8</accession>